<dbReference type="GO" id="GO:0005829">
    <property type="term" value="C:cytosol"/>
    <property type="evidence" value="ECO:0007669"/>
    <property type="project" value="TreeGrafter"/>
</dbReference>
<evidence type="ECO:0000256" key="1">
    <source>
        <dbReference type="ARBA" id="ARBA00034736"/>
    </source>
</evidence>
<dbReference type="PANTHER" id="PTHR32226">
    <property type="entry name" value="TELO2-INTERACTING PROTEIN 2"/>
    <property type="match status" value="1"/>
</dbReference>
<dbReference type="EMBL" id="JAAAIP010000092">
    <property type="protein sequence ID" value="KAG0326086.1"/>
    <property type="molecule type" value="Genomic_DNA"/>
</dbReference>
<feature type="compositionally biased region" description="Acidic residues" evidence="2">
    <location>
        <begin position="324"/>
        <end position="333"/>
    </location>
</feature>
<keyword evidence="4" id="KW-1185">Reference proteome</keyword>
<accession>A0A9P6RQC1</accession>
<feature type="region of interest" description="Disordered" evidence="2">
    <location>
        <begin position="315"/>
        <end position="334"/>
    </location>
</feature>
<comment type="similarity">
    <text evidence="1">Belongs to the TTI2 family.</text>
</comment>
<evidence type="ECO:0000256" key="2">
    <source>
        <dbReference type="SAM" id="MobiDB-lite"/>
    </source>
</evidence>
<comment type="caution">
    <text evidence="3">The sequence shown here is derived from an EMBL/GenBank/DDBJ whole genome shotgun (WGS) entry which is preliminary data.</text>
</comment>
<gene>
    <name evidence="3" type="ORF">BGZ99_010140</name>
</gene>
<dbReference type="OrthoDB" id="6417021at2759"/>
<dbReference type="GO" id="GO:0110078">
    <property type="term" value="C:TTT Hsp90 cochaperone complex"/>
    <property type="evidence" value="ECO:0007669"/>
    <property type="project" value="InterPro"/>
</dbReference>
<dbReference type="AlphaFoldDB" id="A0A9P6RQC1"/>
<feature type="region of interest" description="Disordered" evidence="2">
    <location>
        <begin position="485"/>
        <end position="521"/>
    </location>
</feature>
<proteinExistence type="inferred from homology"/>
<dbReference type="Pfam" id="PF10521">
    <property type="entry name" value="Tti2"/>
    <property type="match status" value="1"/>
</dbReference>
<sequence length="875" mass="97053">MEESSQRQSSELNKTKIAYGIMSVSTIILDDKIVWSDKQIGAVVELVMDGWIESDSALRSRVCGLLEATFTASQLLRSLGALTTARFLQSPQVGADLCLAVLRQLSHTPQKTEPPMDQEPTDRGIKDWSLMLWYCEQLRIPSLFASSSSIQDSETDHAAANAFVKKVPAFLEAIGHILRLQLIDNTYTLHRVIIACAAFTNSKDLWNRLDPSSSKASLTLSQENLKLIYTTTPWSISPDSVNSSSSSSSTTATTFLDKRVLIKIPGSFSDHVIQILEKELRPCFTHTKAEKVASRAQATIEHHQERLRQTPLVQMLDGPRTSGSDDENDDEDGVSLSDGIVTTRKSNAELIRVHQPQKLLQPNQKPIPSQRILIAPVTDTPNDEEEVWMATDDVTSMTATTAAVDISSQPKRWNSNFLESVPVAEWCAQQTIQDPSRIHEVFMVLVGPILALTEALQPRYRIRGLDVLTRFLLQYYDVDGQTSGIQQQYQQQHPVPSSKKKPSPATLAQAKMRNRKKLVQPTLKRPAVDPRIWIKIFERTGLDQVLERSVKPLLGPLQMGMAPTFSSNAVLDPLEDDDEDSSLQGTHAAFRAYLTLILVNTEPEDQPTSLSEHSTITLGHRLATSASISGGSHGVQVSDLDALTVENLFLHGILASFRKANPTKAYRTAVLGWIKILVAPVISFEFIRDQLRELGTLNVTMLQTHQSDSQEQGQTRQLFQGIFGMGRVTIKYLPTLVDHICHILEFPLPSSPASVREESLKLACAASDALRAVMEVSRARIPRYRGKIMAAIASCWANSRIFVANAKHSPDQKRASQEQALLDRSLVHAMRLCTELCQPRGTGADGKAGMGLKMDLEVLRELDTSIFDPLFAFET</sequence>
<dbReference type="Proteomes" id="UP000738325">
    <property type="component" value="Unassembled WGS sequence"/>
</dbReference>
<dbReference type="PANTHER" id="PTHR32226:SF2">
    <property type="entry name" value="TELO2-INTERACTING PROTEIN 2"/>
    <property type="match status" value="1"/>
</dbReference>
<evidence type="ECO:0000313" key="4">
    <source>
        <dbReference type="Proteomes" id="UP000738325"/>
    </source>
</evidence>
<organism evidence="3 4">
    <name type="scientific">Dissophora globulifera</name>
    <dbReference type="NCBI Taxonomy" id="979702"/>
    <lineage>
        <taxon>Eukaryota</taxon>
        <taxon>Fungi</taxon>
        <taxon>Fungi incertae sedis</taxon>
        <taxon>Mucoromycota</taxon>
        <taxon>Mortierellomycotina</taxon>
        <taxon>Mortierellomycetes</taxon>
        <taxon>Mortierellales</taxon>
        <taxon>Mortierellaceae</taxon>
        <taxon>Dissophora</taxon>
    </lineage>
</organism>
<name>A0A9P6RQC1_9FUNG</name>
<reference evidence="3" key="1">
    <citation type="journal article" date="2020" name="Fungal Divers.">
        <title>Resolving the Mortierellaceae phylogeny through synthesis of multi-gene phylogenetics and phylogenomics.</title>
        <authorList>
            <person name="Vandepol N."/>
            <person name="Liber J."/>
            <person name="Desiro A."/>
            <person name="Na H."/>
            <person name="Kennedy M."/>
            <person name="Barry K."/>
            <person name="Grigoriev I.V."/>
            <person name="Miller A.N."/>
            <person name="O'Donnell K."/>
            <person name="Stajich J.E."/>
            <person name="Bonito G."/>
        </authorList>
    </citation>
    <scope>NUCLEOTIDE SEQUENCE</scope>
    <source>
        <strain evidence="3">REB-010B</strain>
    </source>
</reference>
<dbReference type="GO" id="GO:0005634">
    <property type="term" value="C:nucleus"/>
    <property type="evidence" value="ECO:0007669"/>
    <property type="project" value="TreeGrafter"/>
</dbReference>
<protein>
    <submittedName>
        <fullName evidence="3">Uncharacterized protein</fullName>
    </submittedName>
</protein>
<evidence type="ECO:0000313" key="3">
    <source>
        <dbReference type="EMBL" id="KAG0326086.1"/>
    </source>
</evidence>
<dbReference type="InterPro" id="IPR018870">
    <property type="entry name" value="Tti2"/>
</dbReference>